<dbReference type="NCBIfam" id="TIGR01414">
    <property type="entry name" value="autotrans_barl"/>
    <property type="match status" value="1"/>
</dbReference>
<dbReference type="GO" id="GO:0019867">
    <property type="term" value="C:outer membrane"/>
    <property type="evidence" value="ECO:0007669"/>
    <property type="project" value="InterPro"/>
</dbReference>
<dbReference type="PANTHER" id="PTHR12338">
    <property type="entry name" value="AUTOTRANSPORTER"/>
    <property type="match status" value="1"/>
</dbReference>
<dbReference type="InterPro" id="IPR012332">
    <property type="entry name" value="Autotransporter_pectin_lyase_C"/>
</dbReference>
<sequence length="853" mass="90312">MNINPKNPTNRSVTFVRRAESRHQHPQTKVSALAILICAALSHTPAFAAFTPEVIGNVVTGEVLDIGDVQNIGMGGIANETTIYGTFSSPGKQNVNEGGATNGTTINNDGEQNVNVGGISNDTMINNRGTQNVSGVANGTTVNNDGHQYIYGGTANNTTINTRGYQVIRSDGVANDTTINDDGYQVIYNNGIANNTTINDSGYQVIYNDGVANNATINDSGYQLVYGNSTANNTTINDNGRQSVYGVANDTIINGNGNQTISSGGTAHNTTVNSFGYINIYSGGKITGQTIINDLATIMGAGPLQNEGELIFQRSADYSLNFDLGSTGSLIQNGPHALTLSVASSYSGATIVNGGSIKAGADNVFSTLSDYTTYTGGTLDLEGYNQTLQSLNNGGAVNFGGIGGNTLTIIGDYIGNNGLLNMNSVLEDDGSVTDKLIIGGNTSGNTYVQVNNLGGSGAQTLNGIELITVAGNSAGEFTQSGRIVAGAYDYYLERGIGGNEANWYLQSSIPTSVPEPGIPGVPGEPSPVMIERPEASGYSANLAAANNMFVTRLHDRLGETHYIDALTGERKVTSLWLRNEGGHNRSRDTQDQLHTQSNRYVMQLGGDIAQWSHNGVDRFHLGVMAGYGNSKSTTESRLSGYSARASVDGYSTGVYGTWYANSADKTGLYVDSWAQYSWFNNTVNGQDLAVEKYKSKGVTASVESGYTFKVGENAAKNASYFIQPKAQVTWMGVKADDHKEANGTRVSGEGEGNIQTRLGVKAFMNGYADQDKGKDRVFQPFVEANWIHNTKDFGTTMDGMTVKQAGAANIGELKLGVEGQINKNVNLWGNVGQQVGNKGYSDTAVMLGVKYSF</sequence>
<feature type="domain" description="Autotransporter" evidence="2">
    <location>
        <begin position="568"/>
        <end position="853"/>
    </location>
</feature>
<dbReference type="Proteomes" id="UP000464402">
    <property type="component" value="Chromosome"/>
</dbReference>
<dbReference type="Pfam" id="PF03797">
    <property type="entry name" value="Autotransporter"/>
    <property type="match status" value="1"/>
</dbReference>
<dbReference type="Pfam" id="PF18883">
    <property type="entry name" value="AC_1"/>
    <property type="match status" value="1"/>
</dbReference>
<reference evidence="4" key="1">
    <citation type="submission" date="2019-09" db="EMBL/GenBank/DDBJ databases">
        <title>Yersinia canariae sp. nov., isolated from a human yersiniosis case.</title>
        <authorList>
            <person name="Nguyen S.V."/>
            <person name="Greig D."/>
            <person name="Hurley D."/>
            <person name="Cao Y."/>
            <person name="McCabe E."/>
            <person name="Mitchell M."/>
            <person name="Jenkins C."/>
            <person name="Fanning S."/>
        </authorList>
    </citation>
    <scope>NUCLEOTIDE SEQUENCE [LARGE SCALE GENOMIC DNA]</scope>
    <source>
        <strain evidence="4">NCTC 14382</strain>
    </source>
</reference>
<keyword evidence="1" id="KW-0732">Signal</keyword>
<organism evidence="3 4">
    <name type="scientific">Yersinia canariae</name>
    <dbReference type="NCBI Taxonomy" id="2607663"/>
    <lineage>
        <taxon>Bacteria</taxon>
        <taxon>Pseudomonadati</taxon>
        <taxon>Pseudomonadota</taxon>
        <taxon>Gammaproteobacteria</taxon>
        <taxon>Enterobacterales</taxon>
        <taxon>Yersiniaceae</taxon>
        <taxon>Yersinia</taxon>
    </lineage>
</organism>
<evidence type="ECO:0000256" key="1">
    <source>
        <dbReference type="SAM" id="SignalP"/>
    </source>
</evidence>
<dbReference type="InterPro" id="IPR030930">
    <property type="entry name" value="AIDA"/>
</dbReference>
<feature type="signal peptide" evidence="1">
    <location>
        <begin position="1"/>
        <end position="48"/>
    </location>
</feature>
<name>A0A857EYB1_9GAMM</name>
<dbReference type="InterPro" id="IPR043990">
    <property type="entry name" value="AC_1"/>
</dbReference>
<evidence type="ECO:0000313" key="3">
    <source>
        <dbReference type="EMBL" id="QHB32403.1"/>
    </source>
</evidence>
<keyword evidence="4" id="KW-1185">Reference proteome</keyword>
<dbReference type="CDD" id="cd01344">
    <property type="entry name" value="PL2_Passenger_AT"/>
    <property type="match status" value="1"/>
</dbReference>
<evidence type="ECO:0000313" key="4">
    <source>
        <dbReference type="Proteomes" id="UP000464402"/>
    </source>
</evidence>
<dbReference type="Gene3D" id="2.40.128.130">
    <property type="entry name" value="Autotransporter beta-domain"/>
    <property type="match status" value="1"/>
</dbReference>
<dbReference type="EMBL" id="CP043727">
    <property type="protein sequence ID" value="QHB32403.1"/>
    <property type="molecule type" value="Genomic_DNA"/>
</dbReference>
<dbReference type="SUPFAM" id="SSF103515">
    <property type="entry name" value="Autotransporter"/>
    <property type="match status" value="1"/>
</dbReference>
<dbReference type="PANTHER" id="PTHR12338:SF5">
    <property type="entry name" value="ANTIGEN 43-RELATED"/>
    <property type="match status" value="1"/>
</dbReference>
<proteinExistence type="predicted"/>
<dbReference type="Pfam" id="PF16168">
    <property type="entry name" value="AIDA"/>
    <property type="match status" value="1"/>
</dbReference>
<gene>
    <name evidence="3" type="ORF">F0T03_09635</name>
</gene>
<dbReference type="PROSITE" id="PS51208">
    <property type="entry name" value="AUTOTRANSPORTER"/>
    <property type="match status" value="1"/>
</dbReference>
<dbReference type="InterPro" id="IPR050909">
    <property type="entry name" value="Bact_Autotransporter_VF"/>
</dbReference>
<dbReference type="RefSeq" id="WP_159678043.1">
    <property type="nucleotide sequence ID" value="NZ_CP043727.1"/>
</dbReference>
<dbReference type="InterPro" id="IPR006315">
    <property type="entry name" value="OM_autotransptr_brl_dom"/>
</dbReference>
<dbReference type="SUPFAM" id="SSF51126">
    <property type="entry name" value="Pectin lyase-like"/>
    <property type="match status" value="1"/>
</dbReference>
<dbReference type="InterPro" id="IPR005546">
    <property type="entry name" value="Autotransporte_beta"/>
</dbReference>
<protein>
    <submittedName>
        <fullName evidence="3">Autotransporter outer membrane beta-barrel domain-containing protein</fullName>
    </submittedName>
</protein>
<dbReference type="NCBIfam" id="TIGR04415">
    <property type="entry name" value="O_hepto_targRPT"/>
    <property type="match status" value="5"/>
</dbReference>
<dbReference type="Gene3D" id="2.160.20.20">
    <property type="match status" value="1"/>
</dbReference>
<dbReference type="InterPro" id="IPR011050">
    <property type="entry name" value="Pectin_lyase_fold/virulence"/>
</dbReference>
<dbReference type="AlphaFoldDB" id="A0A857EYB1"/>
<dbReference type="SMART" id="SM00869">
    <property type="entry name" value="Autotransporter"/>
    <property type="match status" value="1"/>
</dbReference>
<dbReference type="KEGG" id="yca:F0T03_09635"/>
<feature type="chain" id="PRO_5032324733" evidence="1">
    <location>
        <begin position="49"/>
        <end position="853"/>
    </location>
</feature>
<dbReference type="InterPro" id="IPR036709">
    <property type="entry name" value="Autotransporte_beta_dom_sf"/>
</dbReference>
<evidence type="ECO:0000259" key="2">
    <source>
        <dbReference type="PROSITE" id="PS51208"/>
    </source>
</evidence>
<accession>A0A857EYB1</accession>